<evidence type="ECO:0000256" key="3">
    <source>
        <dbReference type="ARBA" id="ARBA00022833"/>
    </source>
</evidence>
<feature type="zinc finger region" description="C3H1-type" evidence="4">
    <location>
        <begin position="195"/>
        <end position="216"/>
    </location>
</feature>
<dbReference type="Gene3D" id="1.20.120.1350">
    <property type="entry name" value="Pneumovirus matrix protein 2 (M2), zinc-binding domain"/>
    <property type="match status" value="1"/>
</dbReference>
<dbReference type="Gene3D" id="4.10.1000.10">
    <property type="entry name" value="Zinc finger, CCCH-type"/>
    <property type="match status" value="1"/>
</dbReference>
<evidence type="ECO:0000259" key="7">
    <source>
        <dbReference type="PROSITE" id="PS50157"/>
    </source>
</evidence>
<feature type="domain" description="C3H1-type" evidence="6">
    <location>
        <begin position="195"/>
        <end position="216"/>
    </location>
</feature>
<dbReference type="EMBL" id="CAUYUJ010015160">
    <property type="protein sequence ID" value="CAK0850523.1"/>
    <property type="molecule type" value="Genomic_DNA"/>
</dbReference>
<dbReference type="Pfam" id="PF00642">
    <property type="entry name" value="zf-CCCH"/>
    <property type="match status" value="2"/>
</dbReference>
<evidence type="ECO:0000313" key="9">
    <source>
        <dbReference type="Proteomes" id="UP001189429"/>
    </source>
</evidence>
<feature type="compositionally biased region" description="Basic and acidic residues" evidence="5">
    <location>
        <begin position="141"/>
        <end position="155"/>
    </location>
</feature>
<name>A0ABN9TWB2_9DINO</name>
<reference evidence="8" key="1">
    <citation type="submission" date="2023-10" db="EMBL/GenBank/DDBJ databases">
        <authorList>
            <person name="Chen Y."/>
            <person name="Shah S."/>
            <person name="Dougan E. K."/>
            <person name="Thang M."/>
            <person name="Chan C."/>
        </authorList>
    </citation>
    <scope>NUCLEOTIDE SEQUENCE [LARGE SCALE GENOMIC DNA]</scope>
</reference>
<dbReference type="Proteomes" id="UP001189429">
    <property type="component" value="Unassembled WGS sequence"/>
</dbReference>
<keyword evidence="9" id="KW-1185">Reference proteome</keyword>
<dbReference type="InterPro" id="IPR013087">
    <property type="entry name" value="Znf_C2H2_type"/>
</dbReference>
<evidence type="ECO:0000313" key="8">
    <source>
        <dbReference type="EMBL" id="CAK0850523.1"/>
    </source>
</evidence>
<evidence type="ECO:0000256" key="1">
    <source>
        <dbReference type="ARBA" id="ARBA00022723"/>
    </source>
</evidence>
<evidence type="ECO:0000259" key="6">
    <source>
        <dbReference type="PROSITE" id="PS50103"/>
    </source>
</evidence>
<dbReference type="InterPro" id="IPR000571">
    <property type="entry name" value="Znf_CCCH"/>
</dbReference>
<evidence type="ECO:0008006" key="10">
    <source>
        <dbReference type="Google" id="ProtNLM"/>
    </source>
</evidence>
<feature type="domain" description="C2H2-type" evidence="7">
    <location>
        <begin position="265"/>
        <end position="294"/>
    </location>
</feature>
<keyword evidence="1 4" id="KW-0479">Metal-binding</keyword>
<dbReference type="PROSITE" id="PS50103">
    <property type="entry name" value="ZF_C3H1"/>
    <property type="match status" value="2"/>
</dbReference>
<feature type="domain" description="C3H1-type" evidence="6">
    <location>
        <begin position="167"/>
        <end position="194"/>
    </location>
</feature>
<feature type="zinc finger region" description="C3H1-type" evidence="4">
    <location>
        <begin position="167"/>
        <end position="194"/>
    </location>
</feature>
<gene>
    <name evidence="8" type="ORF">PCOR1329_LOCUS42930</name>
</gene>
<evidence type="ECO:0000256" key="5">
    <source>
        <dbReference type="SAM" id="MobiDB-lite"/>
    </source>
</evidence>
<dbReference type="PROSITE" id="PS00028">
    <property type="entry name" value="ZINC_FINGER_C2H2_1"/>
    <property type="match status" value="3"/>
</dbReference>
<protein>
    <recommendedName>
        <fullName evidence="10">Cleavage and polyadenylation specificity factor subunit 4</fullName>
    </recommendedName>
</protein>
<feature type="compositionally biased region" description="Polar residues" evidence="5">
    <location>
        <begin position="159"/>
        <end position="168"/>
    </location>
</feature>
<feature type="region of interest" description="Disordered" evidence="5">
    <location>
        <begin position="126"/>
        <end position="168"/>
    </location>
</feature>
<dbReference type="SUPFAM" id="SSF90229">
    <property type="entry name" value="CCCH zinc finger"/>
    <property type="match status" value="1"/>
</dbReference>
<dbReference type="SMART" id="SM00355">
    <property type="entry name" value="ZnF_C2H2"/>
    <property type="match status" value="4"/>
</dbReference>
<proteinExistence type="predicted"/>
<keyword evidence="2 4" id="KW-0863">Zinc-finger</keyword>
<accession>A0ABN9TWB2</accession>
<dbReference type="PROSITE" id="PS50157">
    <property type="entry name" value="ZINC_FINGER_C2H2_2"/>
    <property type="match status" value="1"/>
</dbReference>
<sequence>MEAAVCASCPEAFHDEVAALCRQHGIQKAFGKAGDMVKSLSGKDWIPKWEAKVVMATVTKAQTMGAEKALIICIAGGKNCDSEMARQPHLVRAIKKEMEDEQFRVRVEWIEKEEFFERYSAAKGNAHDKKAADKSAASPEAKAKAEDKQAGDKPADSPPGSSNAGGQKQQQECRYYAKGACKNGAACPFAHKPPCSFFRQGKCKNGTACRFSHALDNPKTDNAKAKAKAKDADARLVCRECGKSFKDWDQMVSKHWFCKGREPLCACSQCNRAFDELQQCLQHQKDTGHKGHVRVNDTRDPVWFCMQCDREFRTEQACIQHQEATGHGDIPCCMVCLKTFGSKKAILQHQQSCGHAGIQWLLEADSDSEPDEDPTVSREYPLLYSPTFQLL</sequence>
<comment type="caution">
    <text evidence="8">The sequence shown here is derived from an EMBL/GenBank/DDBJ whole genome shotgun (WGS) entry which is preliminary data.</text>
</comment>
<evidence type="ECO:0000256" key="4">
    <source>
        <dbReference type="PROSITE-ProRule" id="PRU00723"/>
    </source>
</evidence>
<organism evidence="8 9">
    <name type="scientific">Prorocentrum cordatum</name>
    <dbReference type="NCBI Taxonomy" id="2364126"/>
    <lineage>
        <taxon>Eukaryota</taxon>
        <taxon>Sar</taxon>
        <taxon>Alveolata</taxon>
        <taxon>Dinophyceae</taxon>
        <taxon>Prorocentrales</taxon>
        <taxon>Prorocentraceae</taxon>
        <taxon>Prorocentrum</taxon>
    </lineage>
</organism>
<evidence type="ECO:0000256" key="2">
    <source>
        <dbReference type="ARBA" id="ARBA00022771"/>
    </source>
</evidence>
<dbReference type="SMART" id="SM00356">
    <property type="entry name" value="ZnF_C3H1"/>
    <property type="match status" value="2"/>
</dbReference>
<dbReference type="InterPro" id="IPR036855">
    <property type="entry name" value="Znf_CCCH_sf"/>
</dbReference>
<keyword evidence="3 4" id="KW-0862">Zinc</keyword>